<organism evidence="1">
    <name type="scientific">bioreactor metagenome</name>
    <dbReference type="NCBI Taxonomy" id="1076179"/>
    <lineage>
        <taxon>unclassified sequences</taxon>
        <taxon>metagenomes</taxon>
        <taxon>ecological metagenomes</taxon>
    </lineage>
</organism>
<evidence type="ECO:0000313" key="1">
    <source>
        <dbReference type="EMBL" id="MPN21988.1"/>
    </source>
</evidence>
<dbReference type="AlphaFoldDB" id="A0A645G549"/>
<comment type="caution">
    <text evidence="1">The sequence shown here is derived from an EMBL/GenBank/DDBJ whole genome shotgun (WGS) entry which is preliminary data.</text>
</comment>
<gene>
    <name evidence="1" type="ORF">SDC9_169370</name>
</gene>
<dbReference type="EMBL" id="VSSQ01070119">
    <property type="protein sequence ID" value="MPN21988.1"/>
    <property type="molecule type" value="Genomic_DNA"/>
</dbReference>
<proteinExistence type="predicted"/>
<name>A0A645G549_9ZZZZ</name>
<sequence length="139" mass="14590">MMFIRPPEHPQLFGGLIGGDTEHGRLEAGAAVAMFLAQGDFPETEHGRAVVILLELVVDARPSIGETRFAARCRAAHAAAAVARRQAARTSIDLGLGRQAIAHAEGGNQGVAVADALTNECGHGYERGGPGLDDDRLTR</sequence>
<protein>
    <submittedName>
        <fullName evidence="1">Uncharacterized protein</fullName>
    </submittedName>
</protein>
<reference evidence="1" key="1">
    <citation type="submission" date="2019-08" db="EMBL/GenBank/DDBJ databases">
        <authorList>
            <person name="Kucharzyk K."/>
            <person name="Murdoch R.W."/>
            <person name="Higgins S."/>
            <person name="Loffler F."/>
        </authorList>
    </citation>
    <scope>NUCLEOTIDE SEQUENCE</scope>
</reference>
<accession>A0A645G549</accession>